<keyword evidence="5" id="KW-0630">Potassium</keyword>
<evidence type="ECO:0000313" key="11">
    <source>
        <dbReference type="Proteomes" id="UP000061348"/>
    </source>
</evidence>
<dbReference type="PATRIC" id="fig|294.194.peg.3981"/>
<evidence type="ECO:0000256" key="5">
    <source>
        <dbReference type="ARBA" id="ARBA00022958"/>
    </source>
</evidence>
<reference evidence="10 11" key="1">
    <citation type="submission" date="2015-05" db="EMBL/GenBank/DDBJ databases">
        <title>A genomic and transcriptomic approach to investigate the blue pigment phenotype in Pseudomonas fluorescens.</title>
        <authorList>
            <person name="Andreani N.A."/>
            <person name="Cardazzo B."/>
        </authorList>
    </citation>
    <scope>NUCLEOTIDE SEQUENCE [LARGE SCALE GENOMIC DNA]</scope>
    <source>
        <strain evidence="10 11">Ps_22</strain>
    </source>
</reference>
<dbReference type="GO" id="GO:0008556">
    <property type="term" value="F:P-type potassium transmembrane transporter activity"/>
    <property type="evidence" value="ECO:0007669"/>
    <property type="project" value="InterPro"/>
</dbReference>
<keyword evidence="10" id="KW-0378">Hydrolase</keyword>
<evidence type="ECO:0000256" key="7">
    <source>
        <dbReference type="ARBA" id="ARBA00023065"/>
    </source>
</evidence>
<organism evidence="10 11">
    <name type="scientific">Pseudomonas fluorescens</name>
    <dbReference type="NCBI Taxonomy" id="294"/>
    <lineage>
        <taxon>Bacteria</taxon>
        <taxon>Pseudomonadati</taxon>
        <taxon>Pseudomonadota</taxon>
        <taxon>Gammaproteobacteria</taxon>
        <taxon>Pseudomonadales</taxon>
        <taxon>Pseudomonadaceae</taxon>
        <taxon>Pseudomonas</taxon>
    </lineage>
</organism>
<name>A0A109LFP6_PSEFL</name>
<comment type="caution">
    <text evidence="10">The sequence shown here is derived from an EMBL/GenBank/DDBJ whole genome shotgun (WGS) entry which is preliminary data.</text>
</comment>
<keyword evidence="8 9" id="KW-0472">Membrane</keyword>
<evidence type="ECO:0000256" key="4">
    <source>
        <dbReference type="ARBA" id="ARBA00022692"/>
    </source>
</evidence>
<dbReference type="Pfam" id="PF03814">
    <property type="entry name" value="KdpA"/>
    <property type="match status" value="1"/>
</dbReference>
<evidence type="ECO:0000256" key="3">
    <source>
        <dbReference type="ARBA" id="ARBA00022538"/>
    </source>
</evidence>
<protein>
    <submittedName>
        <fullName evidence="10">Potassium-transporting ATPase A chain</fullName>
        <ecNumber evidence="10">3.6.3.12</ecNumber>
    </submittedName>
</protein>
<evidence type="ECO:0000256" key="1">
    <source>
        <dbReference type="ARBA" id="ARBA00022448"/>
    </source>
</evidence>
<feature type="transmembrane region" description="Helical" evidence="9">
    <location>
        <begin position="41"/>
        <end position="66"/>
    </location>
</feature>
<evidence type="ECO:0000313" key="10">
    <source>
        <dbReference type="EMBL" id="KWV86855.1"/>
    </source>
</evidence>
<keyword evidence="1" id="KW-0813">Transport</keyword>
<keyword evidence="2" id="KW-1003">Cell membrane</keyword>
<keyword evidence="4 9" id="KW-0812">Transmembrane</keyword>
<sequence>MLGLGMLIGRFGYILPVLALAGSLAMKKTAPIGQNSFPTHGALFVTLLTVTILLVGGLTFLPTLALGPIAEHLSMGF</sequence>
<dbReference type="EMBL" id="LCYA01000087">
    <property type="protein sequence ID" value="KWV86855.1"/>
    <property type="molecule type" value="Genomic_DNA"/>
</dbReference>
<proteinExistence type="predicted"/>
<feature type="transmembrane region" description="Helical" evidence="9">
    <location>
        <begin position="7"/>
        <end position="26"/>
    </location>
</feature>
<dbReference type="InterPro" id="IPR004623">
    <property type="entry name" value="KdpA"/>
</dbReference>
<dbReference type="PANTHER" id="PTHR30607">
    <property type="entry name" value="POTASSIUM-TRANSPORTING ATPASE A CHAIN"/>
    <property type="match status" value="1"/>
</dbReference>
<keyword evidence="6 9" id="KW-1133">Transmembrane helix</keyword>
<keyword evidence="7" id="KW-0406">Ion transport</keyword>
<evidence type="ECO:0000256" key="9">
    <source>
        <dbReference type="SAM" id="Phobius"/>
    </source>
</evidence>
<dbReference type="GO" id="GO:0005886">
    <property type="term" value="C:plasma membrane"/>
    <property type="evidence" value="ECO:0007669"/>
    <property type="project" value="TreeGrafter"/>
</dbReference>
<evidence type="ECO:0000256" key="2">
    <source>
        <dbReference type="ARBA" id="ARBA00022475"/>
    </source>
</evidence>
<keyword evidence="3" id="KW-0633">Potassium transport</keyword>
<dbReference type="EC" id="3.6.3.12" evidence="10"/>
<dbReference type="PANTHER" id="PTHR30607:SF2">
    <property type="entry name" value="POTASSIUM-TRANSPORTING ATPASE POTASSIUM-BINDING SUBUNIT"/>
    <property type="match status" value="1"/>
</dbReference>
<accession>A0A109LFP6</accession>
<evidence type="ECO:0000256" key="6">
    <source>
        <dbReference type="ARBA" id="ARBA00022989"/>
    </source>
</evidence>
<evidence type="ECO:0000256" key="8">
    <source>
        <dbReference type="ARBA" id="ARBA00023136"/>
    </source>
</evidence>
<gene>
    <name evidence="10" type="primary">kdpA</name>
    <name evidence="10" type="ORF">PFLmoz3_03592</name>
</gene>
<dbReference type="Proteomes" id="UP000061348">
    <property type="component" value="Unassembled WGS sequence"/>
</dbReference>
<dbReference type="AlphaFoldDB" id="A0A109LFP6"/>
<dbReference type="GO" id="GO:0016787">
    <property type="term" value="F:hydrolase activity"/>
    <property type="evidence" value="ECO:0007669"/>
    <property type="project" value="UniProtKB-KW"/>
</dbReference>